<protein>
    <submittedName>
        <fullName evidence="1">Uncharacterized protein</fullName>
    </submittedName>
</protein>
<name>A0A4Q9LZX1_9MICR</name>
<reference evidence="1 3" key="1">
    <citation type="submission" date="2017-12" db="EMBL/GenBank/DDBJ databases">
        <authorList>
            <person name="Pombert J.-F."/>
            <person name="Haag K.L."/>
            <person name="Ebert D."/>
        </authorList>
    </citation>
    <scope>NUCLEOTIDE SEQUENCE [LARGE SCALE GENOMIC DNA]</scope>
    <source>
        <strain evidence="1">IL-G-3</strain>
    </source>
</reference>
<dbReference type="OrthoDB" id="8015698at2759"/>
<evidence type="ECO:0000313" key="1">
    <source>
        <dbReference type="EMBL" id="TBU13315.1"/>
    </source>
</evidence>
<evidence type="ECO:0000313" key="2">
    <source>
        <dbReference type="EMBL" id="TBU13795.1"/>
    </source>
</evidence>
<proteinExistence type="predicted"/>
<keyword evidence="3" id="KW-1185">Reference proteome</keyword>
<dbReference type="VEuPathDB" id="MicrosporidiaDB:CWI38_0470p0010"/>
<dbReference type="VEuPathDB" id="MicrosporidiaDB:CWI38_0339p0030"/>
<dbReference type="EMBL" id="PITK01000470">
    <property type="protein sequence ID" value="TBU13315.1"/>
    <property type="molecule type" value="Genomic_DNA"/>
</dbReference>
<accession>A0A4Q9LZX1</accession>
<sequence length="159" mass="18450">MDQIELALNKEKSDINDQCFEDTSALLEEIDVYKYLGIIDDTDKSQDLDDSMRGMYKVFVPSCQRLTYAFATFLVPGKINKASAKRPAIIKKNLEEAQLAKLYNKIEKQKIHSNVSFRELKKANIKPHEENVFCYIQIELSHLVQEILKNEYAEIKMNN</sequence>
<dbReference type="AlphaFoldDB" id="A0A4Q9LZX1"/>
<dbReference type="EMBL" id="PITK01000339">
    <property type="protein sequence ID" value="TBU13795.1"/>
    <property type="molecule type" value="Genomic_DNA"/>
</dbReference>
<comment type="caution">
    <text evidence="1">The sequence shown here is derived from an EMBL/GenBank/DDBJ whole genome shotgun (WGS) entry which is preliminary data.</text>
</comment>
<dbReference type="Proteomes" id="UP000292282">
    <property type="component" value="Unassembled WGS sequence"/>
</dbReference>
<organism evidence="1 3">
    <name type="scientific">Hamiltosporidium tvaerminnensis</name>
    <dbReference type="NCBI Taxonomy" id="1176355"/>
    <lineage>
        <taxon>Eukaryota</taxon>
        <taxon>Fungi</taxon>
        <taxon>Fungi incertae sedis</taxon>
        <taxon>Microsporidia</taxon>
        <taxon>Dubosqiidae</taxon>
        <taxon>Hamiltosporidium</taxon>
    </lineage>
</organism>
<gene>
    <name evidence="2" type="ORF">CWI38_0339p0030</name>
    <name evidence="1" type="ORF">CWI38_0470p0010</name>
</gene>
<evidence type="ECO:0000313" key="3">
    <source>
        <dbReference type="Proteomes" id="UP000292282"/>
    </source>
</evidence>